<dbReference type="PRINTS" id="PR00039">
    <property type="entry name" value="HTHLYSR"/>
</dbReference>
<evidence type="ECO:0000313" key="7">
    <source>
        <dbReference type="Proteomes" id="UP001399917"/>
    </source>
</evidence>
<dbReference type="InterPro" id="IPR036390">
    <property type="entry name" value="WH_DNA-bd_sf"/>
</dbReference>
<evidence type="ECO:0000256" key="2">
    <source>
        <dbReference type="ARBA" id="ARBA00023015"/>
    </source>
</evidence>
<keyword evidence="4" id="KW-0804">Transcription</keyword>
<keyword evidence="7" id="KW-1185">Reference proteome</keyword>
<dbReference type="InterPro" id="IPR036388">
    <property type="entry name" value="WH-like_DNA-bd_sf"/>
</dbReference>
<keyword evidence="3" id="KW-0238">DNA-binding</keyword>
<evidence type="ECO:0000313" key="6">
    <source>
        <dbReference type="EMBL" id="GAA3872018.1"/>
    </source>
</evidence>
<dbReference type="PANTHER" id="PTHR30537">
    <property type="entry name" value="HTH-TYPE TRANSCRIPTIONAL REGULATOR"/>
    <property type="match status" value="1"/>
</dbReference>
<name>A0ABP7KC67_9RHOB</name>
<reference evidence="7" key="1">
    <citation type="journal article" date="2019" name="Int. J. Syst. Evol. Microbiol.">
        <title>The Global Catalogue of Microorganisms (GCM) 10K type strain sequencing project: providing services to taxonomists for standard genome sequencing and annotation.</title>
        <authorList>
            <consortium name="The Broad Institute Genomics Platform"/>
            <consortium name="The Broad Institute Genome Sequencing Center for Infectious Disease"/>
            <person name="Wu L."/>
            <person name="Ma J."/>
        </authorList>
    </citation>
    <scope>NUCLEOTIDE SEQUENCE [LARGE SCALE GENOMIC DNA]</scope>
    <source>
        <strain evidence="7">JCM 17190</strain>
    </source>
</reference>
<sequence>MDNAPKSFDWTRARAFLATAEEGSLSAAARRLGLTQPTLGRQVDALETELGVVLFERFGRGLQLTPAGRALLPHVRAMGDAADALHLAALGHGAEMEGEVRISLSDAYAGLLLPDVLRELRMAEPRISVHVLADNDAADLMRREADIAIRNFRPTEPDLVARRLHDTQARLYGAPSYLTKLGPLRGRDDLRRAEIISPGPPESFVPFLQSAGLPVGVENCPIRCTSFLAMWEMVKAGLGLGVIDARIGNAEPEVHCAMPTLDLVSFPVWLVAHREVHRNARLRFVYDFLAARF</sequence>
<comment type="caution">
    <text evidence="6">The sequence shown here is derived from an EMBL/GenBank/DDBJ whole genome shotgun (WGS) entry which is preliminary data.</text>
</comment>
<evidence type="ECO:0000256" key="3">
    <source>
        <dbReference type="ARBA" id="ARBA00023125"/>
    </source>
</evidence>
<gene>
    <name evidence="6" type="ORF">GCM10022404_22380</name>
</gene>
<evidence type="ECO:0000256" key="4">
    <source>
        <dbReference type="ARBA" id="ARBA00023163"/>
    </source>
</evidence>
<comment type="similarity">
    <text evidence="1">Belongs to the LysR transcriptional regulatory family.</text>
</comment>
<dbReference type="InterPro" id="IPR005119">
    <property type="entry name" value="LysR_subst-bd"/>
</dbReference>
<dbReference type="PANTHER" id="PTHR30537:SF3">
    <property type="entry name" value="TRANSCRIPTIONAL REGULATORY PROTEIN"/>
    <property type="match status" value="1"/>
</dbReference>
<keyword evidence="2" id="KW-0805">Transcription regulation</keyword>
<dbReference type="Pfam" id="PF00126">
    <property type="entry name" value="HTH_1"/>
    <property type="match status" value="1"/>
</dbReference>
<dbReference type="RefSeq" id="WP_344847214.1">
    <property type="nucleotide sequence ID" value="NZ_BAABDF010000007.1"/>
</dbReference>
<dbReference type="SUPFAM" id="SSF53850">
    <property type="entry name" value="Periplasmic binding protein-like II"/>
    <property type="match status" value="1"/>
</dbReference>
<protein>
    <submittedName>
        <fullName evidence="6">LysR family transcriptional regulator</fullName>
    </submittedName>
</protein>
<evidence type="ECO:0000256" key="1">
    <source>
        <dbReference type="ARBA" id="ARBA00009437"/>
    </source>
</evidence>
<feature type="domain" description="HTH lysR-type" evidence="5">
    <location>
        <begin position="8"/>
        <end position="65"/>
    </location>
</feature>
<dbReference type="Gene3D" id="3.40.190.290">
    <property type="match status" value="1"/>
</dbReference>
<dbReference type="Proteomes" id="UP001399917">
    <property type="component" value="Unassembled WGS sequence"/>
</dbReference>
<dbReference type="InterPro" id="IPR058163">
    <property type="entry name" value="LysR-type_TF_proteobact-type"/>
</dbReference>
<accession>A0ABP7KC67</accession>
<dbReference type="SUPFAM" id="SSF46785">
    <property type="entry name" value="Winged helix' DNA-binding domain"/>
    <property type="match status" value="1"/>
</dbReference>
<dbReference type="EMBL" id="BAABDF010000007">
    <property type="protein sequence ID" value="GAA3872018.1"/>
    <property type="molecule type" value="Genomic_DNA"/>
</dbReference>
<dbReference type="Gene3D" id="1.10.10.10">
    <property type="entry name" value="Winged helix-like DNA-binding domain superfamily/Winged helix DNA-binding domain"/>
    <property type="match status" value="1"/>
</dbReference>
<dbReference type="Pfam" id="PF03466">
    <property type="entry name" value="LysR_substrate"/>
    <property type="match status" value="1"/>
</dbReference>
<dbReference type="PROSITE" id="PS50931">
    <property type="entry name" value="HTH_LYSR"/>
    <property type="match status" value="1"/>
</dbReference>
<proteinExistence type="inferred from homology"/>
<organism evidence="6 7">
    <name type="scientific">Celeribacter arenosi</name>
    <dbReference type="NCBI Taxonomy" id="792649"/>
    <lineage>
        <taxon>Bacteria</taxon>
        <taxon>Pseudomonadati</taxon>
        <taxon>Pseudomonadota</taxon>
        <taxon>Alphaproteobacteria</taxon>
        <taxon>Rhodobacterales</taxon>
        <taxon>Roseobacteraceae</taxon>
        <taxon>Celeribacter</taxon>
    </lineage>
</organism>
<evidence type="ECO:0000259" key="5">
    <source>
        <dbReference type="PROSITE" id="PS50931"/>
    </source>
</evidence>
<dbReference type="InterPro" id="IPR000847">
    <property type="entry name" value="LysR_HTH_N"/>
</dbReference>